<sequence length="111" mass="10797">MAAAGAWLAVWGRQPVWVHLVTAAGMLGLLGALAAWTRGLGAGDVKLGAALGLGLGWPAALWAVTLGSLAGGAVAAGALALRRLGPRDALAFGPYLALGGLAALLLAVHAG</sequence>
<gene>
    <name evidence="2" type="ORF">R50_1423</name>
</gene>
<organism evidence="2 3">
    <name type="scientific">Candidatus Hydrogenisulfobacillus filiaventi</name>
    <dbReference type="NCBI Taxonomy" id="2707344"/>
    <lineage>
        <taxon>Bacteria</taxon>
        <taxon>Bacillati</taxon>
        <taxon>Bacillota</taxon>
        <taxon>Clostridia</taxon>
        <taxon>Eubacteriales</taxon>
        <taxon>Clostridiales Family XVII. Incertae Sedis</taxon>
        <taxon>Candidatus Hydrogenisulfobacillus</taxon>
    </lineage>
</organism>
<dbReference type="Proteomes" id="UP000503399">
    <property type="component" value="Chromosome"/>
</dbReference>
<name>A0A6F8ZGU5_9FIRM</name>
<protein>
    <recommendedName>
        <fullName evidence="4">Prepilin type IV endopeptidase peptidase domain-containing protein</fullName>
    </recommendedName>
</protein>
<feature type="transmembrane region" description="Helical" evidence="1">
    <location>
        <begin position="92"/>
        <end position="110"/>
    </location>
</feature>
<dbReference type="KEGG" id="hfv:R50_1423"/>
<feature type="transmembrane region" description="Helical" evidence="1">
    <location>
        <begin position="16"/>
        <end position="37"/>
    </location>
</feature>
<evidence type="ECO:0008006" key="4">
    <source>
        <dbReference type="Google" id="ProtNLM"/>
    </source>
</evidence>
<keyword evidence="1" id="KW-0472">Membrane</keyword>
<dbReference type="EMBL" id="LR778114">
    <property type="protein sequence ID" value="CAB1128929.1"/>
    <property type="molecule type" value="Genomic_DNA"/>
</dbReference>
<keyword evidence="1" id="KW-0812">Transmembrane</keyword>
<reference evidence="2 3" key="1">
    <citation type="submission" date="2020-02" db="EMBL/GenBank/DDBJ databases">
        <authorList>
            <person name="Hogendoorn C."/>
        </authorList>
    </citation>
    <scope>NUCLEOTIDE SEQUENCE [LARGE SCALE GENOMIC DNA]</scope>
    <source>
        <strain evidence="2">R501</strain>
    </source>
</reference>
<evidence type="ECO:0000313" key="2">
    <source>
        <dbReference type="EMBL" id="CAB1128929.1"/>
    </source>
</evidence>
<feature type="transmembrane region" description="Helical" evidence="1">
    <location>
        <begin position="57"/>
        <end position="80"/>
    </location>
</feature>
<evidence type="ECO:0000313" key="3">
    <source>
        <dbReference type="Proteomes" id="UP000503399"/>
    </source>
</evidence>
<dbReference type="AlphaFoldDB" id="A0A6F8ZGU5"/>
<dbReference type="Gene3D" id="1.20.120.1220">
    <property type="match status" value="1"/>
</dbReference>
<keyword evidence="3" id="KW-1185">Reference proteome</keyword>
<keyword evidence="1" id="KW-1133">Transmembrane helix</keyword>
<accession>A0A6F8ZGU5</accession>
<evidence type="ECO:0000256" key="1">
    <source>
        <dbReference type="SAM" id="Phobius"/>
    </source>
</evidence>
<proteinExistence type="predicted"/>